<accession>H2Y1I1</accession>
<evidence type="ECO:0000259" key="7">
    <source>
        <dbReference type="Pfam" id="PF20806"/>
    </source>
</evidence>
<dbReference type="STRING" id="7719.ENSCINP00000035765"/>
<dbReference type="AlphaFoldDB" id="H2Y1I1"/>
<feature type="region of interest" description="Disordered" evidence="5">
    <location>
        <begin position="513"/>
        <end position="532"/>
    </location>
</feature>
<dbReference type="Gene3D" id="1.20.5.930">
    <property type="entry name" value="Bicelle-embedded integrin alpha(iib) transmembrane segment"/>
    <property type="match status" value="1"/>
</dbReference>
<dbReference type="InterPro" id="IPR032695">
    <property type="entry name" value="Integrin_dom_sf"/>
</dbReference>
<evidence type="ECO:0000313" key="8">
    <source>
        <dbReference type="Ensembl" id="ENSCINP00000035765.1"/>
    </source>
</evidence>
<dbReference type="PANTHER" id="PTHR23220:SF133">
    <property type="entry name" value="INTEGRIN ALPHA-PS2"/>
    <property type="match status" value="1"/>
</dbReference>
<dbReference type="GO" id="GO:0098609">
    <property type="term" value="P:cell-cell adhesion"/>
    <property type="evidence" value="ECO:0000318"/>
    <property type="project" value="GO_Central"/>
</dbReference>
<keyword evidence="6" id="KW-1133">Transmembrane helix</keyword>
<dbReference type="GO" id="GO:0008305">
    <property type="term" value="C:integrin complex"/>
    <property type="evidence" value="ECO:0000318"/>
    <property type="project" value="GO_Central"/>
</dbReference>
<reference evidence="9" key="1">
    <citation type="journal article" date="2002" name="Science">
        <title>The draft genome of Ciona intestinalis: insights into chordate and vertebrate origins.</title>
        <authorList>
            <person name="Dehal P."/>
            <person name="Satou Y."/>
            <person name="Campbell R.K."/>
            <person name="Chapman J."/>
            <person name="Degnan B."/>
            <person name="De Tomaso A."/>
            <person name="Davidson B."/>
            <person name="Di Gregorio A."/>
            <person name="Gelpke M."/>
            <person name="Goodstein D.M."/>
            <person name="Harafuji N."/>
            <person name="Hastings K.E."/>
            <person name="Ho I."/>
            <person name="Hotta K."/>
            <person name="Huang W."/>
            <person name="Kawashima T."/>
            <person name="Lemaire P."/>
            <person name="Martinez D."/>
            <person name="Meinertzhagen I.A."/>
            <person name="Necula S."/>
            <person name="Nonaka M."/>
            <person name="Putnam N."/>
            <person name="Rash S."/>
            <person name="Saiga H."/>
            <person name="Satake M."/>
            <person name="Terry A."/>
            <person name="Yamada L."/>
            <person name="Wang H.G."/>
            <person name="Awazu S."/>
            <person name="Azumi K."/>
            <person name="Boore J."/>
            <person name="Branno M."/>
            <person name="Chin-Bow S."/>
            <person name="DeSantis R."/>
            <person name="Doyle S."/>
            <person name="Francino P."/>
            <person name="Keys D.N."/>
            <person name="Haga S."/>
            <person name="Hayashi H."/>
            <person name="Hino K."/>
            <person name="Imai K.S."/>
            <person name="Inaba K."/>
            <person name="Kano S."/>
            <person name="Kobayashi K."/>
            <person name="Kobayashi M."/>
            <person name="Lee B.I."/>
            <person name="Makabe K.W."/>
            <person name="Manohar C."/>
            <person name="Matassi G."/>
            <person name="Medina M."/>
            <person name="Mochizuki Y."/>
            <person name="Mount S."/>
            <person name="Morishita T."/>
            <person name="Miura S."/>
            <person name="Nakayama A."/>
            <person name="Nishizaka S."/>
            <person name="Nomoto H."/>
            <person name="Ohta F."/>
            <person name="Oishi K."/>
            <person name="Rigoutsos I."/>
            <person name="Sano M."/>
            <person name="Sasaki A."/>
            <person name="Sasakura Y."/>
            <person name="Shoguchi E."/>
            <person name="Shin-i T."/>
            <person name="Spagnuolo A."/>
            <person name="Stainier D."/>
            <person name="Suzuki M.M."/>
            <person name="Tassy O."/>
            <person name="Takatori N."/>
            <person name="Tokuoka M."/>
            <person name="Yagi K."/>
            <person name="Yoshizaki F."/>
            <person name="Wada S."/>
            <person name="Zhang C."/>
            <person name="Hyatt P.D."/>
            <person name="Larimer F."/>
            <person name="Detter C."/>
            <person name="Doggett N."/>
            <person name="Glavina T."/>
            <person name="Hawkins T."/>
            <person name="Richardson P."/>
            <person name="Lucas S."/>
            <person name="Kohara Y."/>
            <person name="Levine M."/>
            <person name="Satoh N."/>
            <person name="Rokhsar D.S."/>
        </authorList>
    </citation>
    <scope>NUCLEOTIDE SEQUENCE [LARGE SCALE GENOMIC DNA]</scope>
</reference>
<dbReference type="Proteomes" id="UP000008144">
    <property type="component" value="Chromosome 9"/>
</dbReference>
<dbReference type="GO" id="GO:0038023">
    <property type="term" value="F:signaling receptor activity"/>
    <property type="evidence" value="ECO:0000318"/>
    <property type="project" value="GO_Central"/>
</dbReference>
<feature type="domain" description="Integrin alpha third immunoglobulin-like" evidence="7">
    <location>
        <begin position="258"/>
        <end position="437"/>
    </location>
</feature>
<dbReference type="InParanoid" id="H2Y1I1"/>
<dbReference type="Gene3D" id="2.60.40.1530">
    <property type="entry name" value="ntegrin, alpha v. Chain A, domain 4"/>
    <property type="match status" value="1"/>
</dbReference>
<evidence type="ECO:0000256" key="6">
    <source>
        <dbReference type="SAM" id="Phobius"/>
    </source>
</evidence>
<dbReference type="Ensembl" id="ENSCINT00000035520.1">
    <property type="protein sequence ID" value="ENSCINP00000035765.1"/>
    <property type="gene ID" value="ENSCING00000023087.1"/>
</dbReference>
<reference evidence="8" key="4">
    <citation type="submission" date="2025-09" db="UniProtKB">
        <authorList>
            <consortium name="Ensembl"/>
        </authorList>
    </citation>
    <scope>IDENTIFICATION</scope>
</reference>
<dbReference type="Pfam" id="PF20806">
    <property type="entry name" value="Integrin_A_Ig_3"/>
    <property type="match status" value="1"/>
</dbReference>
<proteinExistence type="predicted"/>
<feature type="transmembrane region" description="Helical" evidence="6">
    <location>
        <begin position="470"/>
        <end position="492"/>
    </location>
</feature>
<name>H2Y1I1_CIOIN</name>
<dbReference type="SUPFAM" id="SSF69179">
    <property type="entry name" value="Integrin domains"/>
    <property type="match status" value="1"/>
</dbReference>
<reference evidence="8" key="2">
    <citation type="journal article" date="2008" name="Genome Biol.">
        <title>Improved genome assembly and evidence-based global gene model set for the chordate Ciona intestinalis: new insight into intron and operon populations.</title>
        <authorList>
            <person name="Satou Y."/>
            <person name="Mineta K."/>
            <person name="Ogasawara M."/>
            <person name="Sasakura Y."/>
            <person name="Shoguchi E."/>
            <person name="Ueno K."/>
            <person name="Yamada L."/>
            <person name="Matsumoto J."/>
            <person name="Wasserscheid J."/>
            <person name="Dewar K."/>
            <person name="Wiley G.B."/>
            <person name="Macmil S.L."/>
            <person name="Roe B.A."/>
            <person name="Zeller R.W."/>
            <person name="Hastings K.E."/>
            <person name="Lemaire P."/>
            <person name="Lindquist E."/>
            <person name="Endo T."/>
            <person name="Hotta K."/>
            <person name="Inaba K."/>
        </authorList>
    </citation>
    <scope>NUCLEOTIDE SEQUENCE [LARGE SCALE GENOMIC DNA]</scope>
    <source>
        <strain evidence="8">wild type</strain>
    </source>
</reference>
<dbReference type="GO" id="GO:0007229">
    <property type="term" value="P:integrin-mediated signaling pathway"/>
    <property type="evidence" value="ECO:0000318"/>
    <property type="project" value="GO_Central"/>
</dbReference>
<dbReference type="GO" id="GO:0009986">
    <property type="term" value="C:cell surface"/>
    <property type="evidence" value="ECO:0000318"/>
    <property type="project" value="GO_Central"/>
</dbReference>
<evidence type="ECO:0000256" key="2">
    <source>
        <dbReference type="ARBA" id="ARBA00023037"/>
    </source>
</evidence>
<evidence type="ECO:0000256" key="3">
    <source>
        <dbReference type="ARBA" id="ARBA00023136"/>
    </source>
</evidence>
<evidence type="ECO:0000256" key="5">
    <source>
        <dbReference type="SAM" id="MobiDB-lite"/>
    </source>
</evidence>
<keyword evidence="6" id="KW-0812">Transmembrane</keyword>
<organism evidence="8 9">
    <name type="scientific">Ciona intestinalis</name>
    <name type="common">Transparent sea squirt</name>
    <name type="synonym">Ascidia intestinalis</name>
    <dbReference type="NCBI Taxonomy" id="7719"/>
    <lineage>
        <taxon>Eukaryota</taxon>
        <taxon>Metazoa</taxon>
        <taxon>Chordata</taxon>
        <taxon>Tunicata</taxon>
        <taxon>Ascidiacea</taxon>
        <taxon>Phlebobranchia</taxon>
        <taxon>Cionidae</taxon>
        <taxon>Ciona</taxon>
    </lineage>
</organism>
<evidence type="ECO:0000313" key="9">
    <source>
        <dbReference type="Proteomes" id="UP000008144"/>
    </source>
</evidence>
<dbReference type="HOGENOM" id="CLU_511842_0_0_1"/>
<evidence type="ECO:0000256" key="1">
    <source>
        <dbReference type="ARBA" id="ARBA00004479"/>
    </source>
</evidence>
<protein>
    <recommendedName>
        <fullName evidence="7">Integrin alpha third immunoglobulin-like domain-containing protein</fullName>
    </recommendedName>
</protein>
<comment type="subcellular location">
    <subcellularLocation>
        <location evidence="1">Membrane</location>
        <topology evidence="1">Single-pass type I membrane protein</topology>
    </subcellularLocation>
</comment>
<dbReference type="InterPro" id="IPR048286">
    <property type="entry name" value="Integrin_alpha_Ig-like_3"/>
</dbReference>
<keyword evidence="2" id="KW-0401">Integrin</keyword>
<evidence type="ECO:0000256" key="4">
    <source>
        <dbReference type="ARBA" id="ARBA00023180"/>
    </source>
</evidence>
<dbReference type="PANTHER" id="PTHR23220">
    <property type="entry name" value="INTEGRIN ALPHA"/>
    <property type="match status" value="1"/>
</dbReference>
<sequence>MEVKLNLDSGTVETTRNRLIFMEDSSSERIFLHKLTHNESCSTFDVQVNVASLSPDTFSQQTDFPIALKASYDFPASHKSIIVSPVLSPLVSPVVYATCKLETGCTIGTNGNCNSRLELKYSYSIESSSEPLILEDLNGMLTINATVLNRGPEPTYTATLTADATLQLLKVQTIAGVINCTNENTLQYQGSSSGIPNLLQPGDQCRFILDYPLAELARNATDEQLLVGGILTGGITNSAERVQTFSRPLLYKVDASSQGTSQPNSLFYNRTLGQNFTTSLTDPVLGGRETDIKHMYSVENIRAIRIPIATLVFKWPGRTAGGLPLLYLYEFQCTSDASCSCNVMGKVNSLQLPYNTNTSNKANVTLNFLPEENEAENIKTYGDCKDTICEEIRCTVEDLKSFQRINLVAKFKLWIPSLPQRKLDSSVFSSISLSVRPPLHPLQLAESKVITRVSAFTAPEAVKELSPLGLWPFIASAVGGFVLLLLAVLTLWKCGFFESKYKQKTAEAKGKLAEAAAYTQPVPTDDEQPPKK</sequence>
<keyword evidence="9" id="KW-1185">Reference proteome</keyword>
<keyword evidence="4" id="KW-0325">Glycoprotein</keyword>
<dbReference type="GeneTree" id="ENSGT00940000165133"/>
<reference evidence="8" key="3">
    <citation type="submission" date="2025-08" db="UniProtKB">
        <authorList>
            <consortium name="Ensembl"/>
        </authorList>
    </citation>
    <scope>IDENTIFICATION</scope>
</reference>
<dbReference type="EMBL" id="EAAA01002877">
    <property type="status" value="NOT_ANNOTATED_CDS"/>
    <property type="molecule type" value="Genomic_DNA"/>
</dbReference>
<keyword evidence="3 6" id="KW-0472">Membrane</keyword>